<keyword evidence="2" id="KW-1185">Reference proteome</keyword>
<reference evidence="1 2" key="2">
    <citation type="submission" date="2023-12" db="EMBL/GenBank/DDBJ databases">
        <title>Description of an unclassified Opitutus bacterium of Verrucomicrobiota.</title>
        <authorList>
            <person name="Zhang D.-F."/>
        </authorList>
    </citation>
    <scope>NUCLEOTIDE SEQUENCE [LARGE SCALE GENOMIC DNA]</scope>
    <source>
        <strain evidence="1 2">WL0086</strain>
    </source>
</reference>
<dbReference type="RefSeq" id="WP_221029244.1">
    <property type="nucleotide sequence ID" value="NZ_CP139781.1"/>
</dbReference>
<evidence type="ECO:0000313" key="2">
    <source>
        <dbReference type="Proteomes" id="UP000738431"/>
    </source>
</evidence>
<dbReference type="Proteomes" id="UP000738431">
    <property type="component" value="Chromosome"/>
</dbReference>
<proteinExistence type="predicted"/>
<dbReference type="EMBL" id="CP139781">
    <property type="protein sequence ID" value="WRQ87343.1"/>
    <property type="molecule type" value="Genomic_DNA"/>
</dbReference>
<accession>A0ABZ1C6J1</accession>
<gene>
    <name evidence="1" type="ORF">K1X11_021220</name>
</gene>
<protein>
    <submittedName>
        <fullName evidence="1">Uncharacterized protein</fullName>
    </submittedName>
</protein>
<organism evidence="1 2">
    <name type="scientific">Actomonas aquatica</name>
    <dbReference type="NCBI Taxonomy" id="2866162"/>
    <lineage>
        <taxon>Bacteria</taxon>
        <taxon>Pseudomonadati</taxon>
        <taxon>Verrucomicrobiota</taxon>
        <taxon>Opitutia</taxon>
        <taxon>Opitutales</taxon>
        <taxon>Opitutaceae</taxon>
        <taxon>Actomonas</taxon>
    </lineage>
</organism>
<sequence length="166" mass="18182">MGFKAYRAHPTTPNGWTLTHGTPVRLSGPHGLVALWFRQHPVEANVPWRIAPEAWLPADLPPADLGEETWLVFEQSEDGIPCYSRLIAINGIAERKVEVMLTFAPLLTDSVAPDLRVQSPAVSRQWTEELALDAGPLNARCTWRLTRPHLTLGAAVLKPAVTAAPA</sequence>
<reference evidence="1 2" key="1">
    <citation type="submission" date="2021-08" db="EMBL/GenBank/DDBJ databases">
        <authorList>
            <person name="Zhang D."/>
            <person name="Zhang A."/>
            <person name="Wang L."/>
        </authorList>
    </citation>
    <scope>NUCLEOTIDE SEQUENCE [LARGE SCALE GENOMIC DNA]</scope>
    <source>
        <strain evidence="1 2">WL0086</strain>
    </source>
</reference>
<evidence type="ECO:0000313" key="1">
    <source>
        <dbReference type="EMBL" id="WRQ87343.1"/>
    </source>
</evidence>
<name>A0ABZ1C6J1_9BACT</name>